<dbReference type="PANTHER" id="PTHR38037">
    <property type="entry name" value="ZN_PROTEASE DOMAIN-CONTAINING PROTEIN"/>
    <property type="match status" value="1"/>
</dbReference>
<keyword evidence="3" id="KW-0378">Hydrolase</keyword>
<evidence type="ECO:0000313" key="4">
    <source>
        <dbReference type="Proteomes" id="UP000595278"/>
    </source>
</evidence>
<feature type="chain" id="PRO_5037501901" evidence="1">
    <location>
        <begin position="22"/>
        <end position="187"/>
    </location>
</feature>
<keyword evidence="3" id="KW-0645">Protease</keyword>
<feature type="domain" description="Retropepsin-like aspartic endopeptidase" evidence="2">
    <location>
        <begin position="30"/>
        <end position="178"/>
    </location>
</feature>
<dbReference type="Pfam" id="PF05618">
    <property type="entry name" value="Zn_protease"/>
    <property type="match status" value="1"/>
</dbReference>
<organism evidence="3 4">
    <name type="scientific">Entomomonas asaccharolytica</name>
    <dbReference type="NCBI Taxonomy" id="2785331"/>
    <lineage>
        <taxon>Bacteria</taxon>
        <taxon>Pseudomonadati</taxon>
        <taxon>Pseudomonadota</taxon>
        <taxon>Gammaproteobacteria</taxon>
        <taxon>Pseudomonadales</taxon>
        <taxon>Pseudomonadaceae</taxon>
        <taxon>Entomomonas</taxon>
    </lineage>
</organism>
<evidence type="ECO:0000259" key="2">
    <source>
        <dbReference type="Pfam" id="PF05618"/>
    </source>
</evidence>
<dbReference type="PANTHER" id="PTHR38037:SF2">
    <property type="entry name" value="ATP-DEPENDENT ZINC PROTEASE DOMAIN-CONTAINING PROTEIN-RELATED"/>
    <property type="match status" value="1"/>
</dbReference>
<gene>
    <name evidence="3" type="ORF">JHT90_04830</name>
</gene>
<accession>A0A974RZJ7</accession>
<dbReference type="Proteomes" id="UP000595278">
    <property type="component" value="Chromosome"/>
</dbReference>
<dbReference type="KEGG" id="eaz:JHT90_04830"/>
<dbReference type="AlphaFoldDB" id="A0A974RZJ7"/>
<keyword evidence="4" id="KW-1185">Reference proteome</keyword>
<dbReference type="GO" id="GO:0008233">
    <property type="term" value="F:peptidase activity"/>
    <property type="evidence" value="ECO:0007669"/>
    <property type="project" value="UniProtKB-KW"/>
</dbReference>
<protein>
    <submittedName>
        <fullName evidence="3">ATP-dependent zinc protease</fullName>
    </submittedName>
</protein>
<dbReference type="InterPro" id="IPR008503">
    <property type="entry name" value="Asp_endopeptidase"/>
</dbReference>
<name>A0A974RZJ7_9GAMM</name>
<sequence>MQFRKAVLLCCLTFFSVTGFAAEKTINKPVYGRYEKIKMMDLNGALIPAKIDTGAMTASLSATDIKMFKKDGEDWVRFTPQVKGQKLSAVELPLVRVGKIKRRAADISDVTIDSEDDSDEEDPNYTYRPEVEMKVCIGDQLKTINVNLTDRSSFSYPLLIGAKALRQFKAVVDPSLKYQLKATCAVK</sequence>
<dbReference type="Gene3D" id="2.40.70.10">
    <property type="entry name" value="Acid Proteases"/>
    <property type="match status" value="1"/>
</dbReference>
<dbReference type="InterPro" id="IPR021109">
    <property type="entry name" value="Peptidase_aspartic_dom_sf"/>
</dbReference>
<dbReference type="GO" id="GO:0006508">
    <property type="term" value="P:proteolysis"/>
    <property type="evidence" value="ECO:0007669"/>
    <property type="project" value="UniProtKB-KW"/>
</dbReference>
<evidence type="ECO:0000313" key="3">
    <source>
        <dbReference type="EMBL" id="QQP87139.1"/>
    </source>
</evidence>
<reference evidence="3 4" key="1">
    <citation type="submission" date="2021-01" db="EMBL/GenBank/DDBJ databases">
        <title>Entomomonas sp. F2A isolated from a house cricket (Acheta domesticus).</title>
        <authorList>
            <person name="Spergser J."/>
            <person name="Busse H.-J."/>
        </authorList>
    </citation>
    <scope>NUCLEOTIDE SEQUENCE [LARGE SCALE GENOMIC DNA]</scope>
    <source>
        <strain evidence="3 4">F2A</strain>
    </source>
</reference>
<proteinExistence type="predicted"/>
<dbReference type="EMBL" id="CP067393">
    <property type="protein sequence ID" value="QQP87139.1"/>
    <property type="molecule type" value="Genomic_DNA"/>
</dbReference>
<dbReference type="RefSeq" id="WP_201095773.1">
    <property type="nucleotide sequence ID" value="NZ_CP067393.1"/>
</dbReference>
<feature type="signal peptide" evidence="1">
    <location>
        <begin position="1"/>
        <end position="21"/>
    </location>
</feature>
<evidence type="ECO:0000256" key="1">
    <source>
        <dbReference type="SAM" id="SignalP"/>
    </source>
</evidence>
<keyword evidence="1" id="KW-0732">Signal</keyword>
<dbReference type="SUPFAM" id="SSF50630">
    <property type="entry name" value="Acid proteases"/>
    <property type="match status" value="1"/>
</dbReference>